<dbReference type="Proteomes" id="UP001489004">
    <property type="component" value="Unassembled WGS sequence"/>
</dbReference>
<name>A0AAW1PB75_9CHLO</name>
<protein>
    <submittedName>
        <fullName evidence="1">Uncharacterized protein</fullName>
    </submittedName>
</protein>
<comment type="caution">
    <text evidence="1">The sequence shown here is derived from an EMBL/GenBank/DDBJ whole genome shotgun (WGS) entry which is preliminary data.</text>
</comment>
<keyword evidence="2" id="KW-1185">Reference proteome</keyword>
<dbReference type="AlphaFoldDB" id="A0AAW1PB75"/>
<proteinExistence type="predicted"/>
<gene>
    <name evidence="1" type="ORF">WJX72_012256</name>
</gene>
<evidence type="ECO:0000313" key="1">
    <source>
        <dbReference type="EMBL" id="KAK9805693.1"/>
    </source>
</evidence>
<dbReference type="EMBL" id="JALJOR010000015">
    <property type="protein sequence ID" value="KAK9805693.1"/>
    <property type="molecule type" value="Genomic_DNA"/>
</dbReference>
<accession>A0AAW1PB75</accession>
<organism evidence="1 2">
    <name type="scientific">[Myrmecia] bisecta</name>
    <dbReference type="NCBI Taxonomy" id="41462"/>
    <lineage>
        <taxon>Eukaryota</taxon>
        <taxon>Viridiplantae</taxon>
        <taxon>Chlorophyta</taxon>
        <taxon>core chlorophytes</taxon>
        <taxon>Trebouxiophyceae</taxon>
        <taxon>Trebouxiales</taxon>
        <taxon>Trebouxiaceae</taxon>
        <taxon>Myrmecia</taxon>
    </lineage>
</organism>
<sequence>MKPSRAAASPALCGLAVASDTSVTQAWQKMKQERVFLAPDVDQALLKLLPGAQLATDGRRFNTALTKFWEALRSSNYDSATRLLRLPGGIYFLAERIHGNVVYVRETYDMLTNLALGLTPPDLTVDPGLLAPGEACNQLLVTGTPGTGKTVWQFALMKHLADRQFNVVVDWESRTDRILFTRDGAYTGSKSAFEDELREASTYFLVDSQIPKLAEAITIETSSPRHEKIWEFRKRGAVEKIMPPWPKPELQRALPIFPGVSMQLLSARYAKWGGSIRWCLAQALDPGNEKALEAGIAATNLAALQAAVGHPEKAENVSDRTLHMIPDDDLNRSHLAFASPYVEERAIHQLLSSARTALESFLVSSLDISELAVLRGRLFEAFVHRILPLGGTFDIRNLETGVSSQLVLPAVGRHQFASLAEVNQQPDGVHCFPRKKNLQSVDFLRQPDDMGQVTIDLDHGAKAAGLRAAHNVLRAGQNGQAVHLTFVVPSDRYDNFPKQKIGKVDRKRYPISQRVLKNSLSGLDNMQGKGRPVEAIYSTRRTEEMLNCM</sequence>
<dbReference type="InterPro" id="IPR052980">
    <property type="entry name" value="Crinkler_effector"/>
</dbReference>
<dbReference type="PANTHER" id="PTHR33129:SF1">
    <property type="entry name" value="ATP-BINDING PROTEIN"/>
    <property type="match status" value="1"/>
</dbReference>
<reference evidence="1 2" key="1">
    <citation type="journal article" date="2024" name="Nat. Commun.">
        <title>Phylogenomics reveals the evolutionary origins of lichenization in chlorophyte algae.</title>
        <authorList>
            <person name="Puginier C."/>
            <person name="Libourel C."/>
            <person name="Otte J."/>
            <person name="Skaloud P."/>
            <person name="Haon M."/>
            <person name="Grisel S."/>
            <person name="Petersen M."/>
            <person name="Berrin J.G."/>
            <person name="Delaux P.M."/>
            <person name="Dal Grande F."/>
            <person name="Keller J."/>
        </authorList>
    </citation>
    <scope>NUCLEOTIDE SEQUENCE [LARGE SCALE GENOMIC DNA]</scope>
    <source>
        <strain evidence="1 2">SAG 2043</strain>
    </source>
</reference>
<evidence type="ECO:0000313" key="2">
    <source>
        <dbReference type="Proteomes" id="UP001489004"/>
    </source>
</evidence>
<dbReference type="PANTHER" id="PTHR33129">
    <property type="entry name" value="PROTEIN KINASE DOMAIN-CONTAINING PROTEIN-RELATED"/>
    <property type="match status" value="1"/>
</dbReference>